<comment type="catalytic activity">
    <reaction evidence="1">
        <text>ATP + protein L-histidine = ADP + protein N-phospho-L-histidine.</text>
        <dbReference type="EC" id="2.7.13.3"/>
    </reaction>
</comment>
<keyword evidence="9" id="KW-0812">Transmembrane</keyword>
<evidence type="ECO:0000256" key="3">
    <source>
        <dbReference type="ARBA" id="ARBA00022553"/>
    </source>
</evidence>
<dbReference type="Gene3D" id="3.30.565.10">
    <property type="entry name" value="Histidine kinase-like ATPase, C-terminal domain"/>
    <property type="match status" value="1"/>
</dbReference>
<dbReference type="InterPro" id="IPR050482">
    <property type="entry name" value="Sensor_HK_TwoCompSys"/>
</dbReference>
<evidence type="ECO:0000313" key="12">
    <source>
        <dbReference type="Proteomes" id="UP001364211"/>
    </source>
</evidence>
<dbReference type="CDD" id="cd16917">
    <property type="entry name" value="HATPase_UhpB-NarQ-NarX-like"/>
    <property type="match status" value="1"/>
</dbReference>
<evidence type="ECO:0000256" key="2">
    <source>
        <dbReference type="ARBA" id="ARBA00012438"/>
    </source>
</evidence>
<dbReference type="Proteomes" id="UP001364211">
    <property type="component" value="Unassembled WGS sequence"/>
</dbReference>
<accession>A0ABU8TAP8</accession>
<dbReference type="PANTHER" id="PTHR24421">
    <property type="entry name" value="NITRATE/NITRITE SENSOR PROTEIN NARX-RELATED"/>
    <property type="match status" value="1"/>
</dbReference>
<dbReference type="Gene3D" id="1.20.5.1930">
    <property type="match status" value="1"/>
</dbReference>
<evidence type="ECO:0000256" key="1">
    <source>
        <dbReference type="ARBA" id="ARBA00000085"/>
    </source>
</evidence>
<feature type="domain" description="Signal transduction histidine kinase subgroup 3 dimerisation and phosphoacceptor" evidence="10">
    <location>
        <begin position="198"/>
        <end position="262"/>
    </location>
</feature>
<keyword evidence="6 11" id="KW-0418">Kinase</keyword>
<dbReference type="PANTHER" id="PTHR24421:SF10">
    <property type="entry name" value="NITRATE_NITRITE SENSOR PROTEIN NARQ"/>
    <property type="match status" value="1"/>
</dbReference>
<dbReference type="InterPro" id="IPR011712">
    <property type="entry name" value="Sig_transdc_His_kin_sub3_dim/P"/>
</dbReference>
<evidence type="ECO:0000256" key="7">
    <source>
        <dbReference type="ARBA" id="ARBA00022840"/>
    </source>
</evidence>
<dbReference type="EMBL" id="JBBJUP010000016">
    <property type="protein sequence ID" value="MEJ8281007.1"/>
    <property type="molecule type" value="Genomic_DNA"/>
</dbReference>
<dbReference type="RefSeq" id="WP_340292802.1">
    <property type="nucleotide sequence ID" value="NZ_JBBJUP010000016.1"/>
</dbReference>
<keyword evidence="5" id="KW-0547">Nucleotide-binding</keyword>
<evidence type="ECO:0000256" key="4">
    <source>
        <dbReference type="ARBA" id="ARBA00022679"/>
    </source>
</evidence>
<evidence type="ECO:0000256" key="5">
    <source>
        <dbReference type="ARBA" id="ARBA00022741"/>
    </source>
</evidence>
<dbReference type="EC" id="2.7.13.3" evidence="2"/>
<evidence type="ECO:0000259" key="10">
    <source>
        <dbReference type="Pfam" id="PF07730"/>
    </source>
</evidence>
<keyword evidence="8" id="KW-0902">Two-component regulatory system</keyword>
<comment type="caution">
    <text evidence="11">The sequence shown here is derived from an EMBL/GenBank/DDBJ whole genome shotgun (WGS) entry which is preliminary data.</text>
</comment>
<keyword evidence="12" id="KW-1185">Reference proteome</keyword>
<feature type="transmembrane region" description="Helical" evidence="9">
    <location>
        <begin position="144"/>
        <end position="164"/>
    </location>
</feature>
<name>A0ABU8TAP8_9PSEU</name>
<dbReference type="GO" id="GO:0016301">
    <property type="term" value="F:kinase activity"/>
    <property type="evidence" value="ECO:0007669"/>
    <property type="project" value="UniProtKB-KW"/>
</dbReference>
<evidence type="ECO:0000256" key="8">
    <source>
        <dbReference type="ARBA" id="ARBA00023012"/>
    </source>
</evidence>
<keyword evidence="4" id="KW-0808">Transferase</keyword>
<dbReference type="Pfam" id="PF07730">
    <property type="entry name" value="HisKA_3"/>
    <property type="match status" value="1"/>
</dbReference>
<evidence type="ECO:0000256" key="9">
    <source>
        <dbReference type="SAM" id="Phobius"/>
    </source>
</evidence>
<organism evidence="11 12">
    <name type="scientific">Pseudonocardia spirodelae</name>
    <dbReference type="NCBI Taxonomy" id="3133431"/>
    <lineage>
        <taxon>Bacteria</taxon>
        <taxon>Bacillati</taxon>
        <taxon>Actinomycetota</taxon>
        <taxon>Actinomycetes</taxon>
        <taxon>Pseudonocardiales</taxon>
        <taxon>Pseudonocardiaceae</taxon>
        <taxon>Pseudonocardia</taxon>
    </lineage>
</organism>
<feature type="transmembrane region" description="Helical" evidence="9">
    <location>
        <begin position="18"/>
        <end position="35"/>
    </location>
</feature>
<gene>
    <name evidence="11" type="ORF">WJX68_18845</name>
</gene>
<proteinExistence type="predicted"/>
<keyword evidence="7" id="KW-0067">ATP-binding</keyword>
<sequence length="413" mass="42470">MPLLPGVRHALREVVPDVGLALLMLAAGLAMTHWFPEINGISWRGPEATPDRVAGTVVLVVACAGEVLRRVLPLAGVALVAPAVLGGALWVGTTDVVVLLVLADLLYCAVLHTGRRTGRAVAAVGLIGAGTVALGVLLDGSGPVVVSSLINLVLVVVIPVAWAAEVRRHRDVAEAERVRADQAARMVELDRAAAVAAERARMARDLHDVVAGRLSAIALQAEAALQPGVDGDTGRRVLGAVRESGVAALGEMRTLIGLLRDGDTADPPGAPPRLGELEPLLRTARAAGLTVALVDERDPARVPDLPVAVELAGYRILQESLTNAAKHAPGSRVVVEITTPGTELILRVGNGPAAGLRTRLPGTNAGTGLEGLAERARAVGGSCDAGPDGAGGWAVRAVFPLQLVPAEERTVGR</sequence>
<feature type="transmembrane region" description="Helical" evidence="9">
    <location>
        <begin position="96"/>
        <end position="113"/>
    </location>
</feature>
<keyword evidence="9" id="KW-1133">Transmembrane helix</keyword>
<protein>
    <recommendedName>
        <fullName evidence="2">histidine kinase</fullName>
        <ecNumber evidence="2">2.7.13.3</ecNumber>
    </recommendedName>
</protein>
<feature type="transmembrane region" description="Helical" evidence="9">
    <location>
        <begin position="120"/>
        <end position="138"/>
    </location>
</feature>
<reference evidence="11 12" key="1">
    <citation type="submission" date="2024-03" db="EMBL/GenBank/DDBJ databases">
        <title>Draft genome sequence of Pseudonocardia sp. DW16-2.</title>
        <authorList>
            <person name="Duangmal K."/>
        </authorList>
    </citation>
    <scope>NUCLEOTIDE SEQUENCE [LARGE SCALE GENOMIC DNA]</scope>
    <source>
        <strain evidence="11 12">DW16-2</strain>
    </source>
</reference>
<dbReference type="InterPro" id="IPR036890">
    <property type="entry name" value="HATPase_C_sf"/>
</dbReference>
<evidence type="ECO:0000313" key="11">
    <source>
        <dbReference type="EMBL" id="MEJ8281007.1"/>
    </source>
</evidence>
<keyword evidence="3" id="KW-0597">Phosphoprotein</keyword>
<dbReference type="SUPFAM" id="SSF55874">
    <property type="entry name" value="ATPase domain of HSP90 chaperone/DNA topoisomerase II/histidine kinase"/>
    <property type="match status" value="1"/>
</dbReference>
<keyword evidence="9" id="KW-0472">Membrane</keyword>
<evidence type="ECO:0000256" key="6">
    <source>
        <dbReference type="ARBA" id="ARBA00022777"/>
    </source>
</evidence>